<evidence type="ECO:0000256" key="5">
    <source>
        <dbReference type="ARBA" id="ARBA00022989"/>
    </source>
</evidence>
<feature type="non-terminal residue" evidence="7">
    <location>
        <position position="1"/>
    </location>
</feature>
<protein>
    <submittedName>
        <fullName evidence="7">Uncharacterized protein</fullName>
    </submittedName>
</protein>
<dbReference type="GO" id="GO:0140359">
    <property type="term" value="F:ABC-type transporter activity"/>
    <property type="evidence" value="ECO:0007669"/>
    <property type="project" value="InterPro"/>
</dbReference>
<evidence type="ECO:0000256" key="3">
    <source>
        <dbReference type="ARBA" id="ARBA00022448"/>
    </source>
</evidence>
<dbReference type="InterPro" id="IPR050352">
    <property type="entry name" value="ABCG_transporters"/>
</dbReference>
<proteinExistence type="inferred from homology"/>
<dbReference type="OMA" id="KEEIYCH"/>
<dbReference type="EMBL" id="KB738602">
    <property type="protein sequence ID" value="ENN82532.1"/>
    <property type="molecule type" value="Genomic_DNA"/>
</dbReference>
<name>N6UUP2_DENPD</name>
<dbReference type="GO" id="GO:0016887">
    <property type="term" value="F:ATP hydrolysis activity"/>
    <property type="evidence" value="ECO:0007669"/>
    <property type="project" value="InterPro"/>
</dbReference>
<keyword evidence="4" id="KW-0812">Transmembrane</keyword>
<keyword evidence="3" id="KW-0813">Transport</keyword>
<evidence type="ECO:0000256" key="1">
    <source>
        <dbReference type="ARBA" id="ARBA00004141"/>
    </source>
</evidence>
<dbReference type="AlphaFoldDB" id="N6UUP2"/>
<dbReference type="GO" id="GO:0005524">
    <property type="term" value="F:ATP binding"/>
    <property type="evidence" value="ECO:0007669"/>
    <property type="project" value="InterPro"/>
</dbReference>
<dbReference type="PANTHER" id="PTHR48041:SF15">
    <property type="entry name" value="FI05267P"/>
    <property type="match status" value="1"/>
</dbReference>
<organism evidence="7">
    <name type="scientific">Dendroctonus ponderosae</name>
    <name type="common">Mountain pine beetle</name>
    <dbReference type="NCBI Taxonomy" id="77166"/>
    <lineage>
        <taxon>Eukaryota</taxon>
        <taxon>Metazoa</taxon>
        <taxon>Ecdysozoa</taxon>
        <taxon>Arthropoda</taxon>
        <taxon>Hexapoda</taxon>
        <taxon>Insecta</taxon>
        <taxon>Pterygota</taxon>
        <taxon>Neoptera</taxon>
        <taxon>Endopterygota</taxon>
        <taxon>Coleoptera</taxon>
        <taxon>Polyphaga</taxon>
        <taxon>Cucujiformia</taxon>
        <taxon>Curculionidae</taxon>
        <taxon>Scolytinae</taxon>
        <taxon>Dendroctonus</taxon>
    </lineage>
</organism>
<keyword evidence="5" id="KW-1133">Transmembrane helix</keyword>
<keyword evidence="6" id="KW-0472">Membrane</keyword>
<dbReference type="Pfam" id="PF01061">
    <property type="entry name" value="ABC2_membrane"/>
    <property type="match status" value="1"/>
</dbReference>
<dbReference type="GO" id="GO:0005886">
    <property type="term" value="C:plasma membrane"/>
    <property type="evidence" value="ECO:0007669"/>
    <property type="project" value="TreeGrafter"/>
</dbReference>
<dbReference type="PANTHER" id="PTHR48041">
    <property type="entry name" value="ABC TRANSPORTER G FAMILY MEMBER 28"/>
    <property type="match status" value="1"/>
</dbReference>
<dbReference type="OrthoDB" id="66620at2759"/>
<dbReference type="Pfam" id="PF00005">
    <property type="entry name" value="ABC_tran"/>
    <property type="match status" value="1"/>
</dbReference>
<reference evidence="7" key="1">
    <citation type="journal article" date="2013" name="Genome Biol.">
        <title>Draft genome of the mountain pine beetle, Dendroctonus ponderosae Hopkins, a major forest pest.</title>
        <authorList>
            <person name="Keeling C.I."/>
            <person name="Yuen M.M."/>
            <person name="Liao N.Y."/>
            <person name="Docking T.R."/>
            <person name="Chan S.K."/>
            <person name="Taylor G.A."/>
            <person name="Palmquist D.L."/>
            <person name="Jackman S.D."/>
            <person name="Nguyen A."/>
            <person name="Li M."/>
            <person name="Henderson H."/>
            <person name="Janes J.K."/>
            <person name="Zhao Y."/>
            <person name="Pandoh P."/>
            <person name="Moore R."/>
            <person name="Sperling F.A."/>
            <person name="Huber D.P."/>
            <person name="Birol I."/>
            <person name="Jones S.J."/>
            <person name="Bohlmann J."/>
        </authorList>
    </citation>
    <scope>NUCLEOTIDE SEQUENCE</scope>
</reference>
<dbReference type="InterPro" id="IPR003439">
    <property type="entry name" value="ABC_transporter-like_ATP-bd"/>
</dbReference>
<evidence type="ECO:0000256" key="4">
    <source>
        <dbReference type="ARBA" id="ARBA00022692"/>
    </source>
</evidence>
<dbReference type="Gene3D" id="3.40.50.300">
    <property type="entry name" value="P-loop containing nucleotide triphosphate hydrolases"/>
    <property type="match status" value="1"/>
</dbReference>
<dbReference type="HOGENOM" id="CLU_000604_57_6_1"/>
<sequence length="460" mass="53047">MEILELLRFQNAKNTLTTQLSGGEKKRLSIALELLNNPPVLFLDEPTTGLDDLSCMQCVNLLKQIAQGGRTIICSIHTPSAKMFSVFDKVYIMSMGQCIYQGYGPEVISYLRANNLECPQNFNPADFNRLVAAIDNGKSLYSSKPKSEQKTLDASESTPHNNELQILEQDKPAQPHNTRTTWRNQFSILLIRMWKQMLRDKSYLLLRTILHILIGFIVGTLYIGIGKDGSKTIFNFGFYFTSIIFFMYIPMMPVLLQFPKEYQLIKREHFNKWYRLRSLYIILVYVLTDQPMEIGRLATFYAICMLTGIISESFGLLIASQLSLVNAMFMGPVLSVPFMLLAVYGFGSGYESIPKLIKFAMYFSYLRYSLEGLIYTMLTNREKLECPEEVEFCIWTDLDYFMKDMGMENTILWLDITALIVIYILFRGGFYYLLKQRLAPNKTFLAIKYIGRLIKSQIAR</sequence>
<dbReference type="SUPFAM" id="SSF52540">
    <property type="entry name" value="P-loop containing nucleoside triphosphate hydrolases"/>
    <property type="match status" value="1"/>
</dbReference>
<accession>N6UUP2</accession>
<gene>
    <name evidence="7" type="ORF">YQE_01097</name>
</gene>
<comment type="similarity">
    <text evidence="2">Belongs to the ABC transporter superfamily. ABCG family. Eye pigment precursor importer (TC 3.A.1.204) subfamily.</text>
</comment>
<evidence type="ECO:0000256" key="2">
    <source>
        <dbReference type="ARBA" id="ARBA00005814"/>
    </source>
</evidence>
<evidence type="ECO:0000256" key="6">
    <source>
        <dbReference type="ARBA" id="ARBA00023136"/>
    </source>
</evidence>
<dbReference type="InterPro" id="IPR027417">
    <property type="entry name" value="P-loop_NTPase"/>
</dbReference>
<comment type="subcellular location">
    <subcellularLocation>
        <location evidence="1">Membrane</location>
        <topology evidence="1">Multi-pass membrane protein</topology>
    </subcellularLocation>
</comment>
<dbReference type="InterPro" id="IPR013525">
    <property type="entry name" value="ABC2_TM"/>
</dbReference>
<evidence type="ECO:0000313" key="7">
    <source>
        <dbReference type="EMBL" id="ENN82532.1"/>
    </source>
</evidence>